<dbReference type="PANTHER" id="PTHR30600">
    <property type="entry name" value="CYTOCHROME C PEROXIDASE-RELATED"/>
    <property type="match status" value="1"/>
</dbReference>
<evidence type="ECO:0000256" key="1">
    <source>
        <dbReference type="ARBA" id="ARBA00022617"/>
    </source>
</evidence>
<dbReference type="InterPro" id="IPR036909">
    <property type="entry name" value="Cyt_c-like_dom_sf"/>
</dbReference>
<dbReference type="PROSITE" id="PS51007">
    <property type="entry name" value="CYTC"/>
    <property type="match status" value="1"/>
</dbReference>
<dbReference type="GO" id="GO:0046872">
    <property type="term" value="F:metal ion binding"/>
    <property type="evidence" value="ECO:0007669"/>
    <property type="project" value="UniProtKB-KW"/>
</dbReference>
<feature type="signal peptide" evidence="6">
    <location>
        <begin position="1"/>
        <end position="22"/>
    </location>
</feature>
<evidence type="ECO:0000256" key="6">
    <source>
        <dbReference type="SAM" id="SignalP"/>
    </source>
</evidence>
<feature type="region of interest" description="Disordered" evidence="5">
    <location>
        <begin position="115"/>
        <end position="137"/>
    </location>
</feature>
<evidence type="ECO:0000259" key="7">
    <source>
        <dbReference type="PROSITE" id="PS51007"/>
    </source>
</evidence>
<dbReference type="PANTHER" id="PTHR30600:SF9">
    <property type="entry name" value="BLR7738 PROTEIN"/>
    <property type="match status" value="1"/>
</dbReference>
<dbReference type="KEGG" id="snan:I6N98_16105"/>
<evidence type="ECO:0000256" key="3">
    <source>
        <dbReference type="ARBA" id="ARBA00023004"/>
    </source>
</evidence>
<feature type="region of interest" description="Disordered" evidence="5">
    <location>
        <begin position="32"/>
        <end position="52"/>
    </location>
</feature>
<evidence type="ECO:0000313" key="9">
    <source>
        <dbReference type="Proteomes" id="UP000596063"/>
    </source>
</evidence>
<dbReference type="SUPFAM" id="SSF46626">
    <property type="entry name" value="Cytochrome c"/>
    <property type="match status" value="1"/>
</dbReference>
<evidence type="ECO:0000256" key="4">
    <source>
        <dbReference type="PROSITE-ProRule" id="PRU00433"/>
    </source>
</evidence>
<dbReference type="EMBL" id="CP066167">
    <property type="protein sequence ID" value="QQD17844.1"/>
    <property type="molecule type" value="Genomic_DNA"/>
</dbReference>
<dbReference type="InterPro" id="IPR051395">
    <property type="entry name" value="Cytochrome_c_Peroxidase/MauG"/>
</dbReference>
<dbReference type="RefSeq" id="WP_198569343.1">
    <property type="nucleotide sequence ID" value="NZ_CP066167.1"/>
</dbReference>
<dbReference type="InterPro" id="IPR009056">
    <property type="entry name" value="Cyt_c-like_dom"/>
</dbReference>
<dbReference type="Pfam" id="PF21419">
    <property type="entry name" value="RoxA-like_Cyt-c"/>
    <property type="match status" value="1"/>
</dbReference>
<dbReference type="PROSITE" id="PS51257">
    <property type="entry name" value="PROKAR_LIPOPROTEIN"/>
    <property type="match status" value="1"/>
</dbReference>
<dbReference type="Proteomes" id="UP000596063">
    <property type="component" value="Chromosome"/>
</dbReference>
<name>A0A7T4QZT4_9GAMM</name>
<dbReference type="Gene3D" id="1.10.760.10">
    <property type="entry name" value="Cytochrome c-like domain"/>
    <property type="match status" value="1"/>
</dbReference>
<dbReference type="GO" id="GO:0020037">
    <property type="term" value="F:heme binding"/>
    <property type="evidence" value="ECO:0007669"/>
    <property type="project" value="InterPro"/>
</dbReference>
<evidence type="ECO:0000313" key="8">
    <source>
        <dbReference type="EMBL" id="QQD17844.1"/>
    </source>
</evidence>
<organism evidence="8 9">
    <name type="scientific">Spongiibacter nanhainus</name>
    <dbReference type="NCBI Taxonomy" id="2794344"/>
    <lineage>
        <taxon>Bacteria</taxon>
        <taxon>Pseudomonadati</taxon>
        <taxon>Pseudomonadota</taxon>
        <taxon>Gammaproteobacteria</taxon>
        <taxon>Cellvibrionales</taxon>
        <taxon>Spongiibacteraceae</taxon>
        <taxon>Spongiibacter</taxon>
    </lineage>
</organism>
<keyword evidence="1 4" id="KW-0349">Heme</keyword>
<feature type="compositionally biased region" description="Gly residues" evidence="5">
    <location>
        <begin position="39"/>
        <end position="48"/>
    </location>
</feature>
<reference evidence="8 9" key="1">
    <citation type="submission" date="2020-12" db="EMBL/GenBank/DDBJ databases">
        <authorList>
            <person name="Shan Y."/>
        </authorList>
    </citation>
    <scope>NUCLEOTIDE SEQUENCE [LARGE SCALE GENOMIC DNA]</scope>
    <source>
        <strain evidence="9">csc3.9</strain>
    </source>
</reference>
<proteinExistence type="predicted"/>
<keyword evidence="3 4" id="KW-0408">Iron</keyword>
<evidence type="ECO:0000256" key="2">
    <source>
        <dbReference type="ARBA" id="ARBA00022723"/>
    </source>
</evidence>
<feature type="domain" description="Cytochrome c" evidence="7">
    <location>
        <begin position="533"/>
        <end position="820"/>
    </location>
</feature>
<keyword evidence="2 4" id="KW-0479">Metal-binding</keyword>
<feature type="chain" id="PRO_5032288735" description="Cytochrome c domain-containing protein" evidence="6">
    <location>
        <begin position="23"/>
        <end position="820"/>
    </location>
</feature>
<keyword evidence="9" id="KW-1185">Reference proteome</keyword>
<dbReference type="GO" id="GO:0009055">
    <property type="term" value="F:electron transfer activity"/>
    <property type="evidence" value="ECO:0007669"/>
    <property type="project" value="InterPro"/>
</dbReference>
<dbReference type="GO" id="GO:0004130">
    <property type="term" value="F:cytochrome-c peroxidase activity"/>
    <property type="evidence" value="ECO:0007669"/>
    <property type="project" value="TreeGrafter"/>
</dbReference>
<feature type="region of interest" description="Disordered" evidence="5">
    <location>
        <begin position="328"/>
        <end position="349"/>
    </location>
</feature>
<gene>
    <name evidence="8" type="ORF">I6N98_16105</name>
</gene>
<dbReference type="AlphaFoldDB" id="A0A7T4QZT4"/>
<sequence length="820" mass="88023">MTMPFRACLPVVLLSLILSACGGSGGSANGGDNTNTGNSAGGGNGGGNAANPEEFFQTRLQSSTGFCRTCHIAGGVADTDDGRGLMLTSDSAQDFQLLRASWEALGGGVDSSPLLVEPSDPAEPHSGGKPWPEGSQPHEAMRTLLTCWNDGGCSLNDGNGGDPINLEPLLGSARGGHAWFDYCADDGTGQARPDSALLPADPRSLVQPGFNDGRAVYFNAFWKDCHVDPELVNEKPHPDTCGQLRESRHRGAVLMGTAPVQNPDGSYVTYEDGEVVRPGNTFAGDNPHGFSAISAEQFNQLWMIWGLTERPENFDQLVAERYGFGPLSDEHPYPLPGEDPNQTNGGSGRLPMGLLQTRMEDGSYSGEISHNCQGCHSTTIDGEFIPGGGGSLLDASVVGRDFGAFGSPVGIAIDRLGLAGRVRGTNNAQFSNILALTGIQSPQQLIDVLNNGTTGTGDTPAWWNVGRRPVKFVDAMFSGDAVRVDFALFSPILTNKYGLPEQEDSWTSDHVQDGDHYIMSQKAPEYVGDIDTALAEQGAILFHTKDLWAEGENNPVARPDGGNGSCASCHGAYSPRYVNDDTFLADPALEGIASYVVPIDIIDTDRVRLDTYNQGTNESLNQASVAYPETHGTDQDCGVQNLPGQQIDAQGNERPRGYAAPPLYGVWATAPYLHNGSVPDVWSLLDSSERPATWRRISKQPRADQAGQVVMGYETDFERGYDPQRMGWRYEELNCDPSPSADYLSCNPLNDLGDFFLSEVFGGLLLGWNIANPPILTNSDIEARKIYNTRLFSQGNGGHVFSDVLNDAERAAIIEYLKTL</sequence>
<evidence type="ECO:0000256" key="5">
    <source>
        <dbReference type="SAM" id="MobiDB-lite"/>
    </source>
</evidence>
<accession>A0A7T4QZT4</accession>
<keyword evidence="6" id="KW-0732">Signal</keyword>
<protein>
    <recommendedName>
        <fullName evidence="7">Cytochrome c domain-containing protein</fullName>
    </recommendedName>
</protein>